<evidence type="ECO:0008006" key="4">
    <source>
        <dbReference type="Google" id="ProtNLM"/>
    </source>
</evidence>
<evidence type="ECO:0000313" key="3">
    <source>
        <dbReference type="Proteomes" id="UP001497472"/>
    </source>
</evidence>
<dbReference type="InterPro" id="IPR027417">
    <property type="entry name" value="P-loop_NTPase"/>
</dbReference>
<dbReference type="Proteomes" id="UP001497472">
    <property type="component" value="Unassembled WGS sequence"/>
</dbReference>
<accession>A0AAV1JH43</accession>
<protein>
    <recommendedName>
        <fullName evidence="4">Nicotinamide riboside kinase 1</fullName>
    </recommendedName>
</protein>
<evidence type="ECO:0000256" key="1">
    <source>
        <dbReference type="SAM" id="Phobius"/>
    </source>
</evidence>
<keyword evidence="1" id="KW-1133">Transmembrane helix</keyword>
<feature type="transmembrane region" description="Helical" evidence="1">
    <location>
        <begin position="7"/>
        <end position="26"/>
    </location>
</feature>
<dbReference type="Gene3D" id="3.40.50.300">
    <property type="entry name" value="P-loop containing nucleotide triphosphate hydrolases"/>
    <property type="match status" value="1"/>
</dbReference>
<dbReference type="SUPFAM" id="SSF52540">
    <property type="entry name" value="P-loop containing nucleoside triphosphate hydrolases"/>
    <property type="match status" value="1"/>
</dbReference>
<keyword evidence="3" id="KW-1185">Reference proteome</keyword>
<dbReference type="EMBL" id="CAVLEF010000009">
    <property type="protein sequence ID" value="CAK1547559.1"/>
    <property type="molecule type" value="Genomic_DNA"/>
</dbReference>
<organism evidence="2 3">
    <name type="scientific">Leptosia nina</name>
    <dbReference type="NCBI Taxonomy" id="320188"/>
    <lineage>
        <taxon>Eukaryota</taxon>
        <taxon>Metazoa</taxon>
        <taxon>Ecdysozoa</taxon>
        <taxon>Arthropoda</taxon>
        <taxon>Hexapoda</taxon>
        <taxon>Insecta</taxon>
        <taxon>Pterygota</taxon>
        <taxon>Neoptera</taxon>
        <taxon>Endopterygota</taxon>
        <taxon>Lepidoptera</taxon>
        <taxon>Glossata</taxon>
        <taxon>Ditrysia</taxon>
        <taxon>Papilionoidea</taxon>
        <taxon>Pieridae</taxon>
        <taxon>Pierinae</taxon>
        <taxon>Leptosia</taxon>
    </lineage>
</organism>
<dbReference type="AlphaFoldDB" id="A0AAV1JH43"/>
<proteinExistence type="predicted"/>
<comment type="caution">
    <text evidence="2">The sequence shown here is derived from an EMBL/GenBank/DDBJ whole genome shotgun (WGS) entry which is preliminary data.</text>
</comment>
<sequence>MDLPDALIGKITLITTFTVFTVFVIWVNSYTFFDDELYIYKYIPDPQWALLFCALWGLFFIGDDSPKHVKCQNLEHNNYDILSSLDMNQMYEDVVKTIKGEVFAHEHCTDYGNGKWEAQGKKFLILEGFTVLNFKPLLELCNLRYYFVLEYGECLSRRVHRLYDPPDIPGYFEECVWPEHLKYRSEMEKDKRVQLLDGTSPDTLEMVLKDIAALGGRQIT</sequence>
<keyword evidence="1" id="KW-0812">Transmembrane</keyword>
<evidence type="ECO:0000313" key="2">
    <source>
        <dbReference type="EMBL" id="CAK1547559.1"/>
    </source>
</evidence>
<name>A0AAV1JH43_9NEOP</name>
<gene>
    <name evidence="2" type="ORF">LNINA_LOCUS7026</name>
</gene>
<feature type="transmembrane region" description="Helical" evidence="1">
    <location>
        <begin position="46"/>
        <end position="62"/>
    </location>
</feature>
<reference evidence="2 3" key="1">
    <citation type="submission" date="2023-11" db="EMBL/GenBank/DDBJ databases">
        <authorList>
            <person name="Okamura Y."/>
        </authorList>
    </citation>
    <scope>NUCLEOTIDE SEQUENCE [LARGE SCALE GENOMIC DNA]</scope>
</reference>
<keyword evidence="1" id="KW-0472">Membrane</keyword>